<evidence type="ECO:0000313" key="5">
    <source>
        <dbReference type="Proteomes" id="UP001595539"/>
    </source>
</evidence>
<feature type="signal peptide" evidence="2">
    <location>
        <begin position="1"/>
        <end position="27"/>
    </location>
</feature>
<comment type="caution">
    <text evidence="4">The sequence shown here is derived from an EMBL/GenBank/DDBJ whole genome shotgun (WGS) entry which is preliminary data.</text>
</comment>
<gene>
    <name evidence="4" type="ORF">ACFOM8_17350</name>
</gene>
<proteinExistence type="predicted"/>
<name>A0ABV7U8J3_9RHOB</name>
<dbReference type="EMBL" id="JBHRXY010000022">
    <property type="protein sequence ID" value="MFC3631206.1"/>
    <property type="molecule type" value="Genomic_DNA"/>
</dbReference>
<sequence length="284" mass="30933">MQSAMKRGTGVLLTALMSMASVTAAAAADLLEQIKARGEIIVGTEARYPPFEYVENGQIVGYGVDLFEEVMKGLPGVKVTRLDLPFQGLLPGLQANKFDAIITSVTVNKQRYDTYRLSLPIADASFAFVKRKGDDSLNDPADLSGRVVGTQAGSAQLAGTEAFSKQLEEQGKEPIAGIQTYVDFNEAYADLAAGRTDAVVNSLPNLLYLQTQRGDVFEAVTTTFGAPTYFSWAFRKDEDSKALADFIDDQFRKLAEDGTMAELQQKWFGFTMDLPTDALPVPEQ</sequence>
<dbReference type="PANTHER" id="PTHR35936">
    <property type="entry name" value="MEMBRANE-BOUND LYTIC MUREIN TRANSGLYCOSYLASE F"/>
    <property type="match status" value="1"/>
</dbReference>
<evidence type="ECO:0000256" key="1">
    <source>
        <dbReference type="ARBA" id="ARBA00022729"/>
    </source>
</evidence>
<evidence type="ECO:0000259" key="3">
    <source>
        <dbReference type="SMART" id="SM00062"/>
    </source>
</evidence>
<keyword evidence="5" id="KW-1185">Reference proteome</keyword>
<dbReference type="Pfam" id="PF00497">
    <property type="entry name" value="SBP_bac_3"/>
    <property type="match status" value="1"/>
</dbReference>
<keyword evidence="1 2" id="KW-0732">Signal</keyword>
<accession>A0ABV7U8J3</accession>
<evidence type="ECO:0000256" key="2">
    <source>
        <dbReference type="SAM" id="SignalP"/>
    </source>
</evidence>
<dbReference type="Gene3D" id="3.40.190.10">
    <property type="entry name" value="Periplasmic binding protein-like II"/>
    <property type="match status" value="2"/>
</dbReference>
<feature type="domain" description="Solute-binding protein family 3/N-terminal" evidence="3">
    <location>
        <begin position="39"/>
        <end position="271"/>
    </location>
</feature>
<feature type="chain" id="PRO_5045926948" evidence="2">
    <location>
        <begin position="28"/>
        <end position="284"/>
    </location>
</feature>
<dbReference type="InterPro" id="IPR001638">
    <property type="entry name" value="Solute-binding_3/MltF_N"/>
</dbReference>
<reference evidence="5" key="1">
    <citation type="journal article" date="2019" name="Int. J. Syst. Evol. Microbiol.">
        <title>The Global Catalogue of Microorganisms (GCM) 10K type strain sequencing project: providing services to taxonomists for standard genome sequencing and annotation.</title>
        <authorList>
            <consortium name="The Broad Institute Genomics Platform"/>
            <consortium name="The Broad Institute Genome Sequencing Center for Infectious Disease"/>
            <person name="Wu L."/>
            <person name="Ma J."/>
        </authorList>
    </citation>
    <scope>NUCLEOTIDE SEQUENCE [LARGE SCALE GENOMIC DNA]</scope>
    <source>
        <strain evidence="5">KCTC 42473</strain>
    </source>
</reference>
<organism evidence="4 5">
    <name type="scientific">Paracoccus angustae</name>
    <dbReference type="NCBI Taxonomy" id="1671480"/>
    <lineage>
        <taxon>Bacteria</taxon>
        <taxon>Pseudomonadati</taxon>
        <taxon>Pseudomonadota</taxon>
        <taxon>Alphaproteobacteria</taxon>
        <taxon>Rhodobacterales</taxon>
        <taxon>Paracoccaceae</taxon>
        <taxon>Paracoccus</taxon>
    </lineage>
</organism>
<dbReference type="SMART" id="SM00062">
    <property type="entry name" value="PBPb"/>
    <property type="match status" value="1"/>
</dbReference>
<dbReference type="Proteomes" id="UP001595539">
    <property type="component" value="Unassembled WGS sequence"/>
</dbReference>
<dbReference type="SUPFAM" id="SSF53850">
    <property type="entry name" value="Periplasmic binding protein-like II"/>
    <property type="match status" value="1"/>
</dbReference>
<evidence type="ECO:0000313" key="4">
    <source>
        <dbReference type="EMBL" id="MFC3631206.1"/>
    </source>
</evidence>
<protein>
    <submittedName>
        <fullName evidence="4">Transporter substrate-binding domain-containing protein</fullName>
    </submittedName>
</protein>
<dbReference type="PANTHER" id="PTHR35936:SF38">
    <property type="entry name" value="GLUTAMINE-BINDING PERIPLASMIC PROTEIN"/>
    <property type="match status" value="1"/>
</dbReference>
<dbReference type="RefSeq" id="WP_377763387.1">
    <property type="nucleotide sequence ID" value="NZ_JBHRXY010000022.1"/>
</dbReference>